<gene>
    <name evidence="2" type="ORF">TM448A00732_0020</name>
</gene>
<proteinExistence type="predicted"/>
<feature type="compositionally biased region" description="Basic and acidic residues" evidence="1">
    <location>
        <begin position="243"/>
        <end position="262"/>
    </location>
</feature>
<accession>A0A6H1ZKK6</accession>
<feature type="region of interest" description="Disordered" evidence="1">
    <location>
        <begin position="243"/>
        <end position="273"/>
    </location>
</feature>
<dbReference type="AlphaFoldDB" id="A0A6H1ZKK6"/>
<dbReference type="EMBL" id="MT144054">
    <property type="protein sequence ID" value="QJA47730.1"/>
    <property type="molecule type" value="Genomic_DNA"/>
</dbReference>
<protein>
    <submittedName>
        <fullName evidence="2">Putative trypsin-like peptidase domain containing protein</fullName>
    </submittedName>
</protein>
<name>A0A6H1ZKK6_9ZZZZ</name>
<dbReference type="InterPro" id="IPR009003">
    <property type="entry name" value="Peptidase_S1_PA"/>
</dbReference>
<evidence type="ECO:0000313" key="2">
    <source>
        <dbReference type="EMBL" id="QJA47730.1"/>
    </source>
</evidence>
<dbReference type="Gene3D" id="2.40.10.10">
    <property type="entry name" value="Trypsin-like serine proteases"/>
    <property type="match status" value="2"/>
</dbReference>
<dbReference type="PANTHER" id="PTHR43019:SF23">
    <property type="entry name" value="PROTEASE DO-LIKE 5, CHLOROPLASTIC"/>
    <property type="match status" value="1"/>
</dbReference>
<dbReference type="Pfam" id="PF13365">
    <property type="entry name" value="Trypsin_2"/>
    <property type="match status" value="1"/>
</dbReference>
<dbReference type="SUPFAM" id="SSF50494">
    <property type="entry name" value="Trypsin-like serine proteases"/>
    <property type="match status" value="1"/>
</dbReference>
<dbReference type="PANTHER" id="PTHR43019">
    <property type="entry name" value="SERINE ENDOPROTEASE DEGS"/>
    <property type="match status" value="1"/>
</dbReference>
<organism evidence="2">
    <name type="scientific">viral metagenome</name>
    <dbReference type="NCBI Taxonomy" id="1070528"/>
    <lineage>
        <taxon>unclassified sequences</taxon>
        <taxon>metagenomes</taxon>
        <taxon>organismal metagenomes</taxon>
    </lineage>
</organism>
<reference evidence="2" key="1">
    <citation type="submission" date="2020-03" db="EMBL/GenBank/DDBJ databases">
        <title>The deep terrestrial virosphere.</title>
        <authorList>
            <person name="Holmfeldt K."/>
            <person name="Nilsson E."/>
            <person name="Simone D."/>
            <person name="Lopez-Fernandez M."/>
            <person name="Wu X."/>
            <person name="de Brujin I."/>
            <person name="Lundin D."/>
            <person name="Andersson A."/>
            <person name="Bertilsson S."/>
            <person name="Dopson M."/>
        </authorList>
    </citation>
    <scope>NUCLEOTIDE SEQUENCE</scope>
    <source>
        <strain evidence="2">TM448A00732</strain>
    </source>
</reference>
<dbReference type="InterPro" id="IPR043504">
    <property type="entry name" value="Peptidase_S1_PA_chymotrypsin"/>
</dbReference>
<sequence>MKEISYDMLLPNCRVVTQKVGGSGTVIYSEKNEDTGGYSTYVLTNCHVVIGNIEVKKKWSSLLKHDVKMDFLTSADVHFFKWQYQSRAVGVTAIDSDIVAYDPDHDLALLKLRDIDQVPFAAKLYPKGKENQLRLGVPVIAIGAAMGEPPVITTGRLSQFAREIDNREFWLSTAPTIFGNSGGAVYLEETEELIGVPAINAVSLAFTPDPITHLSFFIPITRVYEFLDEQMFRFIYDSNFTEKGEADSRESERRNEEFKIAQKEVLGGEDDEE</sequence>
<evidence type="ECO:0000256" key="1">
    <source>
        <dbReference type="SAM" id="MobiDB-lite"/>
    </source>
</evidence>